<reference evidence="1" key="1">
    <citation type="submission" date="2018-12" db="EMBL/GenBank/DDBJ databases">
        <title>Novel natural products biosynthetic potential of the class Ktedonobacteria.</title>
        <authorList>
            <person name="Zheng Y."/>
            <person name="Saitou A."/>
            <person name="Wang C.M."/>
            <person name="Toyoda A."/>
            <person name="Minakuchi Y."/>
            <person name="Sekiguchi Y."/>
            <person name="Ueda K."/>
            <person name="Takano H."/>
            <person name="Sakai Y."/>
            <person name="Yokota A."/>
            <person name="Yabe S."/>
        </authorList>
    </citation>
    <scope>NUCLEOTIDE SEQUENCE</scope>
    <source>
        <strain evidence="1">COM3</strain>
    </source>
</reference>
<dbReference type="GO" id="GO:0043565">
    <property type="term" value="F:sequence-specific DNA binding"/>
    <property type="evidence" value="ECO:0007669"/>
    <property type="project" value="InterPro"/>
</dbReference>
<accession>A0A455SJN8</accession>
<proteinExistence type="predicted"/>
<dbReference type="Pfam" id="PF01527">
    <property type="entry name" value="HTH_Tnp_1"/>
    <property type="match status" value="1"/>
</dbReference>
<dbReference type="AlphaFoldDB" id="A0A455SJN8"/>
<dbReference type="GO" id="GO:0006313">
    <property type="term" value="P:DNA transposition"/>
    <property type="evidence" value="ECO:0007669"/>
    <property type="project" value="InterPro"/>
</dbReference>
<name>A0A455SJN8_9CHLR</name>
<sequence length="96" mass="11058">MKGRVYHVATSRRRHSPELKARIAVEAIKGHKSTGELALEYGVHPTQVSQWKKQALNGLPELFSGQTGMQRQRQDELIAYLYQQIGKLKMELERKK</sequence>
<organism evidence="1">
    <name type="scientific">Thermosporothrix sp. COM3</name>
    <dbReference type="NCBI Taxonomy" id="2490863"/>
    <lineage>
        <taxon>Bacteria</taxon>
        <taxon>Bacillati</taxon>
        <taxon>Chloroflexota</taxon>
        <taxon>Ktedonobacteria</taxon>
        <taxon>Ktedonobacterales</taxon>
        <taxon>Thermosporotrichaceae</taxon>
        <taxon>Thermosporothrix</taxon>
    </lineage>
</organism>
<protein>
    <submittedName>
        <fullName evidence="1">Transposase</fullName>
    </submittedName>
</protein>
<dbReference type="SUPFAM" id="SSF48295">
    <property type="entry name" value="TrpR-like"/>
    <property type="match status" value="1"/>
</dbReference>
<dbReference type="EMBL" id="AP019376">
    <property type="protein sequence ID" value="BBH87132.1"/>
    <property type="molecule type" value="Genomic_DNA"/>
</dbReference>
<dbReference type="GO" id="GO:0004803">
    <property type="term" value="F:transposase activity"/>
    <property type="evidence" value="ECO:0007669"/>
    <property type="project" value="InterPro"/>
</dbReference>
<dbReference type="InterPro" id="IPR010921">
    <property type="entry name" value="Trp_repressor/repl_initiator"/>
</dbReference>
<evidence type="ECO:0000313" key="1">
    <source>
        <dbReference type="EMBL" id="BBH87132.1"/>
    </source>
</evidence>
<dbReference type="InterPro" id="IPR002514">
    <property type="entry name" value="Transposase_8"/>
</dbReference>
<gene>
    <name evidence="1" type="ORF">KTC_18830</name>
</gene>